<feature type="transmembrane region" description="Helical" evidence="6">
    <location>
        <begin position="72"/>
        <end position="97"/>
    </location>
</feature>
<evidence type="ECO:0000256" key="5">
    <source>
        <dbReference type="ARBA" id="ARBA00023136"/>
    </source>
</evidence>
<keyword evidence="2" id="KW-1003">Cell membrane</keyword>
<dbReference type="PANTHER" id="PTHR33545">
    <property type="entry name" value="UPF0750 MEMBRANE PROTEIN YITT-RELATED"/>
    <property type="match status" value="1"/>
</dbReference>
<name>A0AAU8A8J5_9FIRM</name>
<feature type="domain" description="DUF2179" evidence="7">
    <location>
        <begin position="229"/>
        <end position="283"/>
    </location>
</feature>
<feature type="transmembrane region" description="Helical" evidence="6">
    <location>
        <begin position="155"/>
        <end position="174"/>
    </location>
</feature>
<proteinExistence type="predicted"/>
<dbReference type="InterPro" id="IPR003740">
    <property type="entry name" value="YitT"/>
</dbReference>
<dbReference type="EMBL" id="CP117826">
    <property type="protein sequence ID" value="XCC62523.1"/>
    <property type="molecule type" value="Genomic_DNA"/>
</dbReference>
<evidence type="ECO:0000256" key="6">
    <source>
        <dbReference type="SAM" id="Phobius"/>
    </source>
</evidence>
<feature type="transmembrane region" description="Helical" evidence="6">
    <location>
        <begin position="42"/>
        <end position="65"/>
    </location>
</feature>
<feature type="transmembrane region" description="Helical" evidence="6">
    <location>
        <begin position="112"/>
        <end position="134"/>
    </location>
</feature>
<evidence type="ECO:0000256" key="1">
    <source>
        <dbReference type="ARBA" id="ARBA00004651"/>
    </source>
</evidence>
<dbReference type="CDD" id="cd16380">
    <property type="entry name" value="YitT_C"/>
    <property type="match status" value="1"/>
</dbReference>
<accession>A0AAU8A8J5</accession>
<dbReference type="InterPro" id="IPR019264">
    <property type="entry name" value="DUF2179"/>
</dbReference>
<dbReference type="GO" id="GO:0005886">
    <property type="term" value="C:plasma membrane"/>
    <property type="evidence" value="ECO:0007669"/>
    <property type="project" value="UniProtKB-SubCell"/>
</dbReference>
<evidence type="ECO:0000256" key="4">
    <source>
        <dbReference type="ARBA" id="ARBA00022989"/>
    </source>
</evidence>
<dbReference type="Gene3D" id="3.30.70.120">
    <property type="match status" value="1"/>
</dbReference>
<dbReference type="InterPro" id="IPR015867">
    <property type="entry name" value="N-reg_PII/ATP_PRibTrfase_C"/>
</dbReference>
<reference evidence="8" key="1">
    <citation type="submission" date="2023-02" db="EMBL/GenBank/DDBJ databases">
        <title>Gut commensal Christensenella minuta modulates host metabolism via a new class of secondary bile acids.</title>
        <authorList>
            <person name="Liu C."/>
        </authorList>
    </citation>
    <scope>NUCLEOTIDE SEQUENCE</scope>
    <source>
        <strain evidence="8">CA70</strain>
    </source>
</reference>
<protein>
    <submittedName>
        <fullName evidence="8">YitT family protein</fullName>
    </submittedName>
</protein>
<dbReference type="Pfam" id="PF10035">
    <property type="entry name" value="DUF2179"/>
    <property type="match status" value="1"/>
</dbReference>
<dbReference type="PIRSF" id="PIRSF006483">
    <property type="entry name" value="Membrane_protein_YitT"/>
    <property type="match status" value="1"/>
</dbReference>
<gene>
    <name evidence="8" type="ORF">PUP29_00905</name>
</gene>
<keyword evidence="3 6" id="KW-0812">Transmembrane</keyword>
<feature type="transmembrane region" description="Helical" evidence="6">
    <location>
        <begin position="180"/>
        <end position="200"/>
    </location>
</feature>
<dbReference type="PANTHER" id="PTHR33545:SF5">
    <property type="entry name" value="UPF0750 MEMBRANE PROTEIN YITT"/>
    <property type="match status" value="1"/>
</dbReference>
<organism evidence="8">
    <name type="scientific">Christensenella massiliensis</name>
    <dbReference type="NCBI Taxonomy" id="1805714"/>
    <lineage>
        <taxon>Bacteria</taxon>
        <taxon>Bacillati</taxon>
        <taxon>Bacillota</taxon>
        <taxon>Clostridia</taxon>
        <taxon>Christensenellales</taxon>
        <taxon>Christensenellaceae</taxon>
        <taxon>Christensenella</taxon>
    </lineage>
</organism>
<evidence type="ECO:0000256" key="3">
    <source>
        <dbReference type="ARBA" id="ARBA00022692"/>
    </source>
</evidence>
<dbReference type="Pfam" id="PF02588">
    <property type="entry name" value="YitT_membrane"/>
    <property type="match status" value="1"/>
</dbReference>
<dbReference type="InterPro" id="IPR051461">
    <property type="entry name" value="UPF0750_membrane"/>
</dbReference>
<sequence>MEKRVHIKGKVFTADLLLFLAGSFIFAIAVNCFISPNNIAPGGLTGIATMLNYMFGLPIGTMALIMNIPLFILAFFSFGFAFIIKTVVATVISSILIDITEGMFPAYQGDPLITIVFGGALYGVGLALILMRGGTTGGTDLVANLISKRFPHIPMAKMILLTNIVVVVCSGFVYDNLESPLYAVIVIFIESKVIDVILYGTSVATGKMLFIVSKENERIAKEILCRLRRGVTALKARGVYTGREGEMLVCAVHRPEVTKLYHLIYKIDPDAFIIVGDAGQIRGAGFMPNDDPANGDVCLPFRRRNREKEQTN</sequence>
<evidence type="ECO:0000256" key="2">
    <source>
        <dbReference type="ARBA" id="ARBA00022475"/>
    </source>
</evidence>
<comment type="subcellular location">
    <subcellularLocation>
        <location evidence="1">Cell membrane</location>
        <topology evidence="1">Multi-pass membrane protein</topology>
    </subcellularLocation>
</comment>
<keyword evidence="4 6" id="KW-1133">Transmembrane helix</keyword>
<keyword evidence="5 6" id="KW-0472">Membrane</keyword>
<dbReference type="AlphaFoldDB" id="A0AAU8A8J5"/>
<evidence type="ECO:0000259" key="7">
    <source>
        <dbReference type="Pfam" id="PF10035"/>
    </source>
</evidence>
<feature type="transmembrane region" description="Helical" evidence="6">
    <location>
        <begin position="12"/>
        <end position="36"/>
    </location>
</feature>
<evidence type="ECO:0000313" key="8">
    <source>
        <dbReference type="EMBL" id="XCC62523.1"/>
    </source>
</evidence>
<dbReference type="RefSeq" id="WP_079547896.1">
    <property type="nucleotide sequence ID" value="NZ_CP117826.1"/>
</dbReference>